<organism evidence="1">
    <name type="scientific">viral metagenome</name>
    <dbReference type="NCBI Taxonomy" id="1070528"/>
    <lineage>
        <taxon>unclassified sequences</taxon>
        <taxon>metagenomes</taxon>
        <taxon>organismal metagenomes</taxon>
    </lineage>
</organism>
<proteinExistence type="predicted"/>
<sequence length="119" mass="14057">MEELPRINIFLGKQLITDEWTKVEKEVKVRAREFWIRHGQTNEIAVIKEIRRIGDSMEESVKVCGFPTFQDIQVKVQYADGEIVESSLDNQFEILNEHLIFQLPTKHYAMHPIFEILSR</sequence>
<gene>
    <name evidence="1" type="ORF">MM415A01781_0001</name>
</gene>
<name>A0A6M3JZT8_9ZZZZ</name>
<reference evidence="1" key="1">
    <citation type="submission" date="2020-03" db="EMBL/GenBank/DDBJ databases">
        <title>The deep terrestrial virosphere.</title>
        <authorList>
            <person name="Holmfeldt K."/>
            <person name="Nilsson E."/>
            <person name="Simone D."/>
            <person name="Lopez-Fernandez M."/>
            <person name="Wu X."/>
            <person name="de Brujin I."/>
            <person name="Lundin D."/>
            <person name="Andersson A."/>
            <person name="Bertilsson S."/>
            <person name="Dopson M."/>
        </authorList>
    </citation>
    <scope>NUCLEOTIDE SEQUENCE</scope>
    <source>
        <strain evidence="1">MM415A01781</strain>
    </source>
</reference>
<protein>
    <submittedName>
        <fullName evidence="1">Uncharacterized protein</fullName>
    </submittedName>
</protein>
<accession>A0A6M3JZT8</accession>
<evidence type="ECO:0000313" key="1">
    <source>
        <dbReference type="EMBL" id="QJA75414.1"/>
    </source>
</evidence>
<dbReference type="EMBL" id="MT142163">
    <property type="protein sequence ID" value="QJA75414.1"/>
    <property type="molecule type" value="Genomic_DNA"/>
</dbReference>
<dbReference type="AlphaFoldDB" id="A0A6M3JZT8"/>